<dbReference type="AlphaFoldDB" id="A0AAD3SEQ9"/>
<protein>
    <submittedName>
        <fullName evidence="1">Uncharacterized protein</fullName>
    </submittedName>
</protein>
<keyword evidence="2" id="KW-1185">Reference proteome</keyword>
<proteinExistence type="predicted"/>
<organism evidence="1 2">
    <name type="scientific">Nepenthes gracilis</name>
    <name type="common">Slender pitcher plant</name>
    <dbReference type="NCBI Taxonomy" id="150966"/>
    <lineage>
        <taxon>Eukaryota</taxon>
        <taxon>Viridiplantae</taxon>
        <taxon>Streptophyta</taxon>
        <taxon>Embryophyta</taxon>
        <taxon>Tracheophyta</taxon>
        <taxon>Spermatophyta</taxon>
        <taxon>Magnoliopsida</taxon>
        <taxon>eudicotyledons</taxon>
        <taxon>Gunneridae</taxon>
        <taxon>Pentapetalae</taxon>
        <taxon>Caryophyllales</taxon>
        <taxon>Nepenthaceae</taxon>
        <taxon>Nepenthes</taxon>
    </lineage>
</organism>
<evidence type="ECO:0000313" key="1">
    <source>
        <dbReference type="EMBL" id="GMH09772.1"/>
    </source>
</evidence>
<gene>
    <name evidence="1" type="ORF">Nepgr_011613</name>
</gene>
<comment type="caution">
    <text evidence="1">The sequence shown here is derived from an EMBL/GenBank/DDBJ whole genome shotgun (WGS) entry which is preliminary data.</text>
</comment>
<name>A0AAD3SEQ9_NEPGR</name>
<reference evidence="1" key="1">
    <citation type="submission" date="2023-05" db="EMBL/GenBank/DDBJ databases">
        <title>Nepenthes gracilis genome sequencing.</title>
        <authorList>
            <person name="Fukushima K."/>
        </authorList>
    </citation>
    <scope>NUCLEOTIDE SEQUENCE</scope>
    <source>
        <strain evidence="1">SING2019-196</strain>
    </source>
</reference>
<sequence length="117" mass="13337">MLKDRGLCRLEMAVTFKVIRSSLIRPRYLQWWREFYIWAENMGGGCPAEDILSSLKIEGIDYVRLDMIEDYAIEIVVVVMADVAHESATRTKYAAVSVDVNQHPPSPANHFNSLPIP</sequence>
<accession>A0AAD3SEQ9</accession>
<evidence type="ECO:0000313" key="2">
    <source>
        <dbReference type="Proteomes" id="UP001279734"/>
    </source>
</evidence>
<dbReference type="Proteomes" id="UP001279734">
    <property type="component" value="Unassembled WGS sequence"/>
</dbReference>
<dbReference type="EMBL" id="BSYO01000009">
    <property type="protein sequence ID" value="GMH09772.1"/>
    <property type="molecule type" value="Genomic_DNA"/>
</dbReference>